<sequence>MANENLVIDKPQDLDPKDLVKAYKKLVQAFQDLEKVNESQAETITQLKSALDQANSDVETKDAEIKQLKEDYDTAQAIITEQNASIEKMDEENGTQTGNFFTHKGKKIEQRIPKFSVKGTTYSREDLTENREITVPGKGGKPESVGLTDYLLRIKSPILEIEE</sequence>
<evidence type="ECO:0000313" key="3">
    <source>
        <dbReference type="Proteomes" id="UP000256779"/>
    </source>
</evidence>
<name>A0A3D9L8E0_MARFU</name>
<accession>A0A3D9L8E0</accession>
<proteinExistence type="predicted"/>
<comment type="caution">
    <text evidence="2">The sequence shown here is derived from an EMBL/GenBank/DDBJ whole genome shotgun (WGS) entry which is preliminary data.</text>
</comment>
<evidence type="ECO:0000313" key="2">
    <source>
        <dbReference type="EMBL" id="REE01137.1"/>
    </source>
</evidence>
<dbReference type="Proteomes" id="UP000256779">
    <property type="component" value="Unassembled WGS sequence"/>
</dbReference>
<reference evidence="2 3" key="1">
    <citation type="submission" date="2018-07" db="EMBL/GenBank/DDBJ databases">
        <title>Genomic Encyclopedia of Type Strains, Phase IV (KMG-IV): sequencing the most valuable type-strain genomes for metagenomic binning, comparative biology and taxonomic classification.</title>
        <authorList>
            <person name="Goeker M."/>
        </authorList>
    </citation>
    <scope>NUCLEOTIDE SEQUENCE [LARGE SCALE GENOMIC DNA]</scope>
    <source>
        <strain evidence="2 3">DSM 4134</strain>
    </source>
</reference>
<evidence type="ECO:0000256" key="1">
    <source>
        <dbReference type="SAM" id="Coils"/>
    </source>
</evidence>
<organism evidence="2 3">
    <name type="scientific">Marinoscillum furvescens DSM 4134</name>
    <dbReference type="NCBI Taxonomy" id="1122208"/>
    <lineage>
        <taxon>Bacteria</taxon>
        <taxon>Pseudomonadati</taxon>
        <taxon>Bacteroidota</taxon>
        <taxon>Cytophagia</taxon>
        <taxon>Cytophagales</taxon>
        <taxon>Reichenbachiellaceae</taxon>
        <taxon>Marinoscillum</taxon>
    </lineage>
</organism>
<gene>
    <name evidence="2" type="ORF">C7460_104157</name>
</gene>
<protein>
    <submittedName>
        <fullName evidence="2">Uncharacterized protein</fullName>
    </submittedName>
</protein>
<dbReference type="AlphaFoldDB" id="A0A3D9L8E0"/>
<keyword evidence="3" id="KW-1185">Reference proteome</keyword>
<keyword evidence="1" id="KW-0175">Coiled coil</keyword>
<dbReference type="RefSeq" id="WP_147302871.1">
    <property type="nucleotide sequence ID" value="NZ_QREG01000004.1"/>
</dbReference>
<feature type="coiled-coil region" evidence="1">
    <location>
        <begin position="37"/>
        <end position="85"/>
    </location>
</feature>
<dbReference type="EMBL" id="QREG01000004">
    <property type="protein sequence ID" value="REE01137.1"/>
    <property type="molecule type" value="Genomic_DNA"/>
</dbReference>